<organism evidence="1 2">
    <name type="scientific">Segatella copri</name>
    <dbReference type="NCBI Taxonomy" id="165179"/>
    <lineage>
        <taxon>Bacteria</taxon>
        <taxon>Pseudomonadati</taxon>
        <taxon>Bacteroidota</taxon>
        <taxon>Bacteroidia</taxon>
        <taxon>Bacteroidales</taxon>
        <taxon>Prevotellaceae</taxon>
        <taxon>Segatella</taxon>
    </lineage>
</organism>
<protein>
    <submittedName>
        <fullName evidence="1">Uncharacterized protein</fullName>
    </submittedName>
</protein>
<comment type="caution">
    <text evidence="1">The sequence shown here is derived from an EMBL/GenBank/DDBJ whole genome shotgun (WGS) entry which is preliminary data.</text>
</comment>
<accession>A0AAW5UZS6</accession>
<sequence>MAKFQIFQYMFRPVMENQAGLPYEEFQAVDVQKSLDEKQELLGIVLDDYACEQNELKKYYQFNGETFKYRSFINQGDIYVMRIANNKKTKLEADFNVSELDNHPSCLVIIDNRKDRQIIAIERNIAFSKSSMVADILQNTFRLKLLSHRLTLDIAGKFHTAEFWQVRNESMQFKGIESVDFPFAYPNLPAISDLVGDYFTNLARRTNSEPTLHLQGQNHESVNLDPNDMWILNAIKACAASGKPILIKPKGSQVKKIGVESPVIEEIADVAVKELGSSDLFDSKFNLIVEFLNRIKLVYE</sequence>
<dbReference type="Proteomes" id="UP001209476">
    <property type="component" value="Unassembled WGS sequence"/>
</dbReference>
<reference evidence="1" key="1">
    <citation type="submission" date="2022-11" db="EMBL/GenBank/DDBJ databases">
        <title>Genomic repertoires linked with pathogenic potency of arthritogenic Prevotella copri isolated from the gut of rheumatoid arthritis patients.</title>
        <authorList>
            <person name="Nii T."/>
            <person name="Maeda Y."/>
            <person name="Motooka D."/>
            <person name="Naito M."/>
            <person name="Matsumoto Y."/>
            <person name="Ogawa T."/>
            <person name="Oguro-Igashira E."/>
            <person name="Kishikawa T."/>
            <person name="Yamashita M."/>
            <person name="Koizumi S."/>
            <person name="Kurakawa T."/>
            <person name="Okumura R."/>
            <person name="Kayama H."/>
            <person name="Murakami M."/>
            <person name="Sakaguchi T."/>
            <person name="Das B."/>
            <person name="Nakamura S."/>
            <person name="Okada Y."/>
            <person name="Kumanogoh A."/>
            <person name="Takeda K."/>
        </authorList>
    </citation>
    <scope>NUCLEOTIDE SEQUENCE</scope>
    <source>
        <strain evidence="1">RA-N001-16</strain>
    </source>
</reference>
<dbReference type="EMBL" id="JAPDUM010000001">
    <property type="protein sequence ID" value="MCW4165287.1"/>
    <property type="molecule type" value="Genomic_DNA"/>
</dbReference>
<proteinExistence type="predicted"/>
<name>A0AAW5UZS6_9BACT</name>
<dbReference type="AlphaFoldDB" id="A0AAW5UZS6"/>
<evidence type="ECO:0000313" key="2">
    <source>
        <dbReference type="Proteomes" id="UP001209476"/>
    </source>
</evidence>
<evidence type="ECO:0000313" key="1">
    <source>
        <dbReference type="EMBL" id="MCW4165287.1"/>
    </source>
</evidence>
<dbReference type="RefSeq" id="WP_264911514.1">
    <property type="nucleotide sequence ID" value="NZ_JAPDUL010000001.1"/>
</dbReference>
<gene>
    <name evidence="1" type="ORF">ONS98_08685</name>
</gene>